<dbReference type="EMBL" id="JAFJZO010000026">
    <property type="protein sequence ID" value="KAG5501893.1"/>
    <property type="molecule type" value="Genomic_DNA"/>
</dbReference>
<proteinExistence type="predicted"/>
<dbReference type="RefSeq" id="XP_067756340.1">
    <property type="nucleotide sequence ID" value="XM_067900156.1"/>
</dbReference>
<protein>
    <submittedName>
        <fullName evidence="2">Uncharacterized protein</fullName>
    </submittedName>
</protein>
<dbReference type="KEGG" id="phet:94290233"/>
<dbReference type="OrthoDB" id="272479at2759"/>
<gene>
    <name evidence="2" type="ORF">JKF63_04163</name>
</gene>
<dbReference type="AlphaFoldDB" id="A0A836LHE6"/>
<evidence type="ECO:0000313" key="3">
    <source>
        <dbReference type="Proteomes" id="UP000674318"/>
    </source>
</evidence>
<dbReference type="GeneID" id="94290233"/>
<sequence>MLRRLGRRTAISFDAPGIRGIVGGSAQGWQRRTVAAHRPPSTKTSTSYNLSVRLRPSSSSLIRTLVRYCGGALGSALPHRHATRSLSYVTNASNFESEVLHSQQAICLVYYIPNGNCFAYLKAAEKLVDSINAQTTGLEVSASASNSSSGSGTTKVSLSELTVEADGAQMSEAVEGSGVGAAPHTLSPAAVAAASAACTPNLKKVEWLKLCTINADENRNLASAFSVERAKLPITYFVMQGTIVDKVVGHVAEARLNSILIKFLEHYQKEVNVDLLARQNKASRTSGASASPLPSAATVDLLSGTSTSFLQDKIMNALVGADMIQLPEEAEKLDGLRRTLQEAKKKAHTELQELHKQLGMNVRRLTDAEMQAHYFNSPQFHGLGVLCALEALYLARSHATLGDVARTNVVWARHAVQKDFEAIQGDPALRRVLALVDVNLVRGELRTGAMLAVQDANRIGGTLVAINAKDSSSVQHRDALREMEAFIVTQKQYCMDMLRIIDASIDSRTVDGSEFPSAVVDQLFALLKDNLKLSRTRLPHSSCSADPGATDASRIENSMKNLLDGKSLDTTEKRVLTAQSRVPQVRTLIMSLLQLYPTDPKSQDARSRLASLLY</sequence>
<keyword evidence="3" id="KW-1185">Reference proteome</keyword>
<dbReference type="InterPro" id="IPR036249">
    <property type="entry name" value="Thioredoxin-like_sf"/>
</dbReference>
<feature type="coiled-coil region" evidence="1">
    <location>
        <begin position="326"/>
        <end position="357"/>
    </location>
</feature>
<reference evidence="2 3" key="1">
    <citation type="submission" date="2021-02" db="EMBL/GenBank/DDBJ databases">
        <title>Porcisia hertigi Genome sequencing and assembly.</title>
        <authorList>
            <person name="Almutairi H."/>
            <person name="Gatherer D."/>
        </authorList>
    </citation>
    <scope>NUCLEOTIDE SEQUENCE [LARGE SCALE GENOMIC DNA]</scope>
    <source>
        <strain evidence="2 3">C119</strain>
    </source>
</reference>
<keyword evidence="1" id="KW-0175">Coiled coil</keyword>
<evidence type="ECO:0000256" key="1">
    <source>
        <dbReference type="SAM" id="Coils"/>
    </source>
</evidence>
<dbReference type="SUPFAM" id="SSF52833">
    <property type="entry name" value="Thioredoxin-like"/>
    <property type="match status" value="1"/>
</dbReference>
<evidence type="ECO:0000313" key="2">
    <source>
        <dbReference type="EMBL" id="KAG5501893.1"/>
    </source>
</evidence>
<organism evidence="2 3">
    <name type="scientific">Porcisia hertigi</name>
    <dbReference type="NCBI Taxonomy" id="2761500"/>
    <lineage>
        <taxon>Eukaryota</taxon>
        <taxon>Discoba</taxon>
        <taxon>Euglenozoa</taxon>
        <taxon>Kinetoplastea</taxon>
        <taxon>Metakinetoplastina</taxon>
        <taxon>Trypanosomatida</taxon>
        <taxon>Trypanosomatidae</taxon>
        <taxon>Leishmaniinae</taxon>
        <taxon>Porcisia</taxon>
    </lineage>
</organism>
<accession>A0A836LHE6</accession>
<dbReference type="Proteomes" id="UP000674318">
    <property type="component" value="Unassembled WGS sequence"/>
</dbReference>
<name>A0A836LHE6_9TRYP</name>
<comment type="caution">
    <text evidence="2">The sequence shown here is derived from an EMBL/GenBank/DDBJ whole genome shotgun (WGS) entry which is preliminary data.</text>
</comment>